<reference evidence="7" key="1">
    <citation type="submission" date="2023-03" db="EMBL/GenBank/DDBJ databases">
        <title>Multiphase analysis and comparison of six strains from genera Psychromarinibacter, Lutimaribacter, and Maritimibacter, including a novel species: Psychromarinibacter sediminicola sp. nov.</title>
        <authorList>
            <person name="Wang Y.-H."/>
            <person name="Ye M.-Q."/>
            <person name="Du Z.-J."/>
        </authorList>
    </citation>
    <scope>NUCLEOTIDE SEQUENCE</scope>
    <source>
        <strain evidence="7">C21-152</strain>
    </source>
</reference>
<dbReference type="PANTHER" id="PTHR43884:SF20">
    <property type="entry name" value="ACYL-COA DEHYDROGENASE FADE28"/>
    <property type="match status" value="1"/>
</dbReference>
<dbReference type="PANTHER" id="PTHR43884">
    <property type="entry name" value="ACYL-COA DEHYDROGENASE"/>
    <property type="match status" value="1"/>
</dbReference>
<dbReference type="AlphaFoldDB" id="A0AAE3T7F3"/>
<evidence type="ECO:0000256" key="4">
    <source>
        <dbReference type="ARBA" id="ARBA00022827"/>
    </source>
</evidence>
<dbReference type="Gene3D" id="1.10.540.10">
    <property type="entry name" value="Acyl-CoA dehydrogenase/oxidase, N-terminal domain"/>
    <property type="match status" value="1"/>
</dbReference>
<organism evidence="7 8">
    <name type="scientific">Psychromarinibacter sediminicola</name>
    <dbReference type="NCBI Taxonomy" id="3033385"/>
    <lineage>
        <taxon>Bacteria</taxon>
        <taxon>Pseudomonadati</taxon>
        <taxon>Pseudomonadota</taxon>
        <taxon>Alphaproteobacteria</taxon>
        <taxon>Rhodobacterales</taxon>
        <taxon>Paracoccaceae</taxon>
        <taxon>Psychromarinibacter</taxon>
    </lineage>
</organism>
<gene>
    <name evidence="7" type="ORF">P1J78_02555</name>
</gene>
<dbReference type="InterPro" id="IPR009075">
    <property type="entry name" value="AcylCo_DH/oxidase_C"/>
</dbReference>
<accession>A0AAE3T7F3</accession>
<protein>
    <submittedName>
        <fullName evidence="7">Acyl-CoA dehydrogenase</fullName>
    </submittedName>
</protein>
<dbReference type="SUPFAM" id="SSF47203">
    <property type="entry name" value="Acyl-CoA dehydrogenase C-terminal domain-like"/>
    <property type="match status" value="1"/>
</dbReference>
<evidence type="ECO:0000256" key="2">
    <source>
        <dbReference type="ARBA" id="ARBA00009347"/>
    </source>
</evidence>
<keyword evidence="3" id="KW-0285">Flavoprotein</keyword>
<dbReference type="InterPro" id="IPR036250">
    <property type="entry name" value="AcylCo_DH-like_C"/>
</dbReference>
<dbReference type="InterPro" id="IPR037069">
    <property type="entry name" value="AcylCoA_DH/ox_N_sf"/>
</dbReference>
<name>A0AAE3T7F3_9RHOB</name>
<dbReference type="RefSeq" id="WP_275565746.1">
    <property type="nucleotide sequence ID" value="NZ_JARGYC010000004.1"/>
</dbReference>
<evidence type="ECO:0000313" key="8">
    <source>
        <dbReference type="Proteomes" id="UP001220964"/>
    </source>
</evidence>
<evidence type="ECO:0000313" key="7">
    <source>
        <dbReference type="EMBL" id="MDF0599603.1"/>
    </source>
</evidence>
<comment type="cofactor">
    <cofactor evidence="1">
        <name>FAD</name>
        <dbReference type="ChEBI" id="CHEBI:57692"/>
    </cofactor>
</comment>
<dbReference type="Pfam" id="PF00441">
    <property type="entry name" value="Acyl-CoA_dh_1"/>
    <property type="match status" value="1"/>
</dbReference>
<feature type="domain" description="Acyl-CoA dehydrogenase/oxidase C-terminal" evidence="6">
    <location>
        <begin position="188"/>
        <end position="302"/>
    </location>
</feature>
<keyword evidence="8" id="KW-1185">Reference proteome</keyword>
<dbReference type="Gene3D" id="1.20.140.10">
    <property type="entry name" value="Butyryl-CoA Dehydrogenase, subunit A, domain 3"/>
    <property type="match status" value="1"/>
</dbReference>
<evidence type="ECO:0000256" key="5">
    <source>
        <dbReference type="ARBA" id="ARBA00023002"/>
    </source>
</evidence>
<dbReference type="GO" id="GO:0050660">
    <property type="term" value="F:flavin adenine dinucleotide binding"/>
    <property type="evidence" value="ECO:0007669"/>
    <property type="project" value="InterPro"/>
</dbReference>
<evidence type="ECO:0000259" key="6">
    <source>
        <dbReference type="Pfam" id="PF00441"/>
    </source>
</evidence>
<dbReference type="GO" id="GO:0003995">
    <property type="term" value="F:acyl-CoA dehydrogenase activity"/>
    <property type="evidence" value="ECO:0007669"/>
    <property type="project" value="TreeGrafter"/>
</dbReference>
<dbReference type="SUPFAM" id="SSF56645">
    <property type="entry name" value="Acyl-CoA dehydrogenase NM domain-like"/>
    <property type="match status" value="1"/>
</dbReference>
<proteinExistence type="inferred from homology"/>
<comment type="caution">
    <text evidence="7">The sequence shown here is derived from an EMBL/GenBank/DDBJ whole genome shotgun (WGS) entry which is preliminary data.</text>
</comment>
<sequence length="334" mass="35038">MTCDLNRTDDQRQILDAATAMLAAHYPVARLREPRTDSMAALAEFGGFLLAASEEDGGAGFTLVEEALLHVRLGHHLVSPRAVAGALACRLAARQAEPALAERIAAGAAEVCPALPHGDGHLLIDAEGAALALAFEGRRLSLIELGGTAPEPVAGLGHGGIATSRLAPGRGRRIAEGDDRACLTADLLVSAQLLGIAEAARDLAVDYAQTRRQFGKPIGAFQAIKHHCANMGLQAEMLSAQLDMAAIAARDGRDDAAFQVAALRRLAPRAALFNTRTAIQVHGGIGFSAEADIHHYLKQAHVLIRLGEPAPLLDLPAALAPRTNRPRRTPCASP</sequence>
<dbReference type="EMBL" id="JARGYC010000004">
    <property type="protein sequence ID" value="MDF0599603.1"/>
    <property type="molecule type" value="Genomic_DNA"/>
</dbReference>
<keyword evidence="5" id="KW-0560">Oxidoreductase</keyword>
<dbReference type="InterPro" id="IPR009100">
    <property type="entry name" value="AcylCoA_DH/oxidase_NM_dom_sf"/>
</dbReference>
<evidence type="ECO:0000256" key="1">
    <source>
        <dbReference type="ARBA" id="ARBA00001974"/>
    </source>
</evidence>
<keyword evidence="4" id="KW-0274">FAD</keyword>
<dbReference type="Proteomes" id="UP001220964">
    <property type="component" value="Unassembled WGS sequence"/>
</dbReference>
<evidence type="ECO:0000256" key="3">
    <source>
        <dbReference type="ARBA" id="ARBA00022630"/>
    </source>
</evidence>
<comment type="similarity">
    <text evidence="2">Belongs to the acyl-CoA dehydrogenase family.</text>
</comment>